<evidence type="ECO:0000256" key="1">
    <source>
        <dbReference type="SAM" id="MobiDB-lite"/>
    </source>
</evidence>
<evidence type="ECO:0000256" key="2">
    <source>
        <dbReference type="SAM" id="Phobius"/>
    </source>
</evidence>
<protein>
    <recommendedName>
        <fullName evidence="6">Receptor-like protein 51</fullName>
    </recommendedName>
</protein>
<feature type="region of interest" description="Disordered" evidence="1">
    <location>
        <begin position="455"/>
        <end position="492"/>
    </location>
</feature>
<dbReference type="PANTHER" id="PTHR48064">
    <property type="entry name" value="OS01G0750400 PROTEIN"/>
    <property type="match status" value="1"/>
</dbReference>
<dbReference type="EMBL" id="JACMSC010000013">
    <property type="protein sequence ID" value="KAG6492781.1"/>
    <property type="molecule type" value="Genomic_DNA"/>
</dbReference>
<keyword evidence="2" id="KW-0472">Membrane</keyword>
<feature type="region of interest" description="Disordered" evidence="1">
    <location>
        <begin position="1"/>
        <end position="38"/>
    </location>
</feature>
<evidence type="ECO:0000313" key="3">
    <source>
        <dbReference type="EMBL" id="KAG6492781.1"/>
    </source>
</evidence>
<keyword evidence="2" id="KW-0812">Transmembrane</keyword>
<dbReference type="Pfam" id="PF13855">
    <property type="entry name" value="LRR_8"/>
    <property type="match status" value="1"/>
</dbReference>
<comment type="caution">
    <text evidence="3">The sequence shown here is derived from an EMBL/GenBank/DDBJ whole genome shotgun (WGS) entry which is preliminary data.</text>
</comment>
<dbReference type="InterPro" id="IPR053038">
    <property type="entry name" value="RLP_Defense"/>
</dbReference>
<reference evidence="3 5" key="1">
    <citation type="submission" date="2020-08" db="EMBL/GenBank/DDBJ databases">
        <title>Plant Genome Project.</title>
        <authorList>
            <person name="Zhang R.-G."/>
        </authorList>
    </citation>
    <scope>NUCLEOTIDE SEQUENCE [LARGE SCALE GENOMIC DNA]</scope>
    <source>
        <tissue evidence="3">Rhizome</tissue>
    </source>
</reference>
<organism evidence="3 5">
    <name type="scientific">Zingiber officinale</name>
    <name type="common">Ginger</name>
    <name type="synonym">Amomum zingiber</name>
    <dbReference type="NCBI Taxonomy" id="94328"/>
    <lineage>
        <taxon>Eukaryota</taxon>
        <taxon>Viridiplantae</taxon>
        <taxon>Streptophyta</taxon>
        <taxon>Embryophyta</taxon>
        <taxon>Tracheophyta</taxon>
        <taxon>Spermatophyta</taxon>
        <taxon>Magnoliopsida</taxon>
        <taxon>Liliopsida</taxon>
        <taxon>Zingiberales</taxon>
        <taxon>Zingiberaceae</taxon>
        <taxon>Zingiber</taxon>
    </lineage>
</organism>
<keyword evidence="5" id="KW-1185">Reference proteome</keyword>
<feature type="transmembrane region" description="Helical" evidence="2">
    <location>
        <begin position="500"/>
        <end position="521"/>
    </location>
</feature>
<dbReference type="FunFam" id="3.80.10.10:FF:000221">
    <property type="entry name" value="Leucine-rich repeat receptor-like protein kinase PXL1"/>
    <property type="match status" value="1"/>
</dbReference>
<dbReference type="PANTHER" id="PTHR48064:SF1">
    <property type="entry name" value="RECEPTOR-LIKE PROTEIN 51-RELATED"/>
    <property type="match status" value="1"/>
</dbReference>
<evidence type="ECO:0000313" key="5">
    <source>
        <dbReference type="Proteomes" id="UP000734854"/>
    </source>
</evidence>
<evidence type="ECO:0000313" key="4">
    <source>
        <dbReference type="EMBL" id="KAG6537113.1"/>
    </source>
</evidence>
<feature type="compositionally biased region" description="Acidic residues" evidence="1">
    <location>
        <begin position="473"/>
        <end position="483"/>
    </location>
</feature>
<proteinExistence type="predicted"/>
<dbReference type="EMBL" id="JACMSC010000001">
    <property type="protein sequence ID" value="KAG6537113.1"/>
    <property type="molecule type" value="Genomic_DNA"/>
</dbReference>
<dbReference type="Proteomes" id="UP000734854">
    <property type="component" value="Unassembled WGS sequence"/>
</dbReference>
<name>A0A8J5KLA2_ZINOF</name>
<gene>
    <name evidence="4" type="ORF">ZIOFF_002195</name>
    <name evidence="3" type="ORF">ZIOFF_047746</name>
</gene>
<dbReference type="AlphaFoldDB" id="A0A8J5KLA2"/>
<dbReference type="InterPro" id="IPR032675">
    <property type="entry name" value="LRR_dom_sf"/>
</dbReference>
<dbReference type="SUPFAM" id="SSF52058">
    <property type="entry name" value="L domain-like"/>
    <property type="match status" value="1"/>
</dbReference>
<dbReference type="InterPro" id="IPR001611">
    <property type="entry name" value="Leu-rich_rpt"/>
</dbReference>
<accession>A0A8J5KLA2</accession>
<keyword evidence="2" id="KW-1133">Transmembrane helix</keyword>
<dbReference type="Pfam" id="PF00560">
    <property type="entry name" value="LRR_1"/>
    <property type="match status" value="1"/>
</dbReference>
<feature type="compositionally biased region" description="Basic and acidic residues" evidence="1">
    <location>
        <begin position="13"/>
        <end position="38"/>
    </location>
</feature>
<dbReference type="Gene3D" id="3.80.10.10">
    <property type="entry name" value="Ribonuclease Inhibitor"/>
    <property type="match status" value="1"/>
</dbReference>
<dbReference type="PRINTS" id="PR00019">
    <property type="entry name" value="LEURICHRPT"/>
</dbReference>
<evidence type="ECO:0008006" key="6">
    <source>
        <dbReference type="Google" id="ProtNLM"/>
    </source>
</evidence>
<sequence length="526" mass="56514">MAQVKQRGGAAGESKREETMAKRRGGEDEDGEGMKWELDGPDLTKSRCKYRKLSILMVTCEILAGDVAKVYNAPTRKKFQECATFSLSKTTQTRPPLLLHSLSSRRALLMAQPLSALPLLILLISGAAAPPPEVPSRGSDLDPRQLTALQSMGFPTSRDPCSVPSARDNATACDNSAPFRHLVSLRLANCSPDLDLPTTALRALSTLRSLSFLRCPVSAPKHLPVSLASSLRSFSCDTSLRRLTGVWLSRLQNLTDLSVVGVPISTSGPAVVLSQMRRLRSVTIARTNLSGGVPRHWHALDLVYLNFSSNRLKGRIPSSISALGSLQNLDLSSNALSGTLPDSIGDLADLKNATFAHNSLSGPIPDSISQLSSLTHLDLSSNQFNGSIPKFVAEMKQLKFLNLEKNNFQGVFPFNATFLRKLDVFKVGGNANLCYNRTQLPSKLKLKLGIAPCDKYGQPVSPPPDRSTRADSDYADDGSDEGSGDNGGGGGGNHHGPSKLVLGVAIALSCLVFLVIFLICLSKICR</sequence>